<dbReference type="InterPro" id="IPR035979">
    <property type="entry name" value="RBD_domain_sf"/>
</dbReference>
<dbReference type="PANTHER" id="PTHR19965">
    <property type="entry name" value="RNA AND EXPORT FACTOR BINDING PROTEIN"/>
    <property type="match status" value="1"/>
</dbReference>
<keyword evidence="9" id="KW-0832">Ubl conjugation</keyword>
<dbReference type="PANTHER" id="PTHR19965:SF96">
    <property type="entry name" value="POLYMERASE DELTA-INTERACTING PROTEIN 3"/>
    <property type="match status" value="1"/>
</dbReference>
<evidence type="ECO:0000313" key="22">
    <source>
        <dbReference type="Proteomes" id="UP000558488"/>
    </source>
</evidence>
<dbReference type="InterPro" id="IPR051229">
    <property type="entry name" value="ALYREF_mRNA_export"/>
</dbReference>
<evidence type="ECO:0000256" key="2">
    <source>
        <dbReference type="ARBA" id="ARBA00004496"/>
    </source>
</evidence>
<keyword evidence="22" id="KW-1185">Reference proteome</keyword>
<evidence type="ECO:0000259" key="20">
    <source>
        <dbReference type="PROSITE" id="PS50102"/>
    </source>
</evidence>
<evidence type="ECO:0000256" key="10">
    <source>
        <dbReference type="ARBA" id="ARBA00022845"/>
    </source>
</evidence>
<comment type="subcellular location">
    <subcellularLocation>
        <location evidence="2">Cytoplasm</location>
    </subcellularLocation>
    <subcellularLocation>
        <location evidence="1">Nucleus speckle</location>
    </subcellularLocation>
</comment>
<dbReference type="SUPFAM" id="SSF54928">
    <property type="entry name" value="RNA-binding domain, RBD"/>
    <property type="match status" value="1"/>
</dbReference>
<comment type="function">
    <text evidence="14">Is involved in regulation of translation. Is preferentially associated with CBC-bound spliced mRNA-protein complexes during the pioneer round of mRNA translation. Contributes to enhanced translational efficiency of spliced over nonspliced mRNAs. Recruits activated ribosomal protein S6 kinase beta-1 I/RPS6KB1 to newly synthesized mRNA. Involved in nuclear mRNA export; probably mediated by association with the TREX complex.</text>
</comment>
<keyword evidence="10" id="KW-0810">Translation regulation</keyword>
<keyword evidence="8" id="KW-0509">mRNA transport</keyword>
<reference evidence="21 22" key="1">
    <citation type="journal article" date="2020" name="Nature">
        <title>Six reference-quality genomes reveal evolution of bat adaptations.</title>
        <authorList>
            <person name="Jebb D."/>
            <person name="Huang Z."/>
            <person name="Pippel M."/>
            <person name="Hughes G.M."/>
            <person name="Lavrichenko K."/>
            <person name="Devanna P."/>
            <person name="Winkler S."/>
            <person name="Jermiin L.S."/>
            <person name="Skirmuntt E.C."/>
            <person name="Katzourakis A."/>
            <person name="Burkitt-Gray L."/>
            <person name="Ray D.A."/>
            <person name="Sullivan K.A.M."/>
            <person name="Roscito J.G."/>
            <person name="Kirilenko B.M."/>
            <person name="Davalos L.M."/>
            <person name="Corthals A.P."/>
            <person name="Power M.L."/>
            <person name="Jones G."/>
            <person name="Ransome R.D."/>
            <person name="Dechmann D.K.N."/>
            <person name="Locatelli A.G."/>
            <person name="Puechmaille S.J."/>
            <person name="Fedrigo O."/>
            <person name="Jarvis E.D."/>
            <person name="Hiller M."/>
            <person name="Vernes S.C."/>
            <person name="Myers E.W."/>
            <person name="Teeling E.C."/>
        </authorList>
    </citation>
    <scope>NUCLEOTIDE SEQUENCE [LARGE SCALE GENOMIC DNA]</scope>
    <source>
        <strain evidence="21">MPipKuh1</strain>
        <tissue evidence="21">Flight muscle</tissue>
    </source>
</reference>
<evidence type="ECO:0000256" key="4">
    <source>
        <dbReference type="ARBA" id="ARBA00022481"/>
    </source>
</evidence>
<keyword evidence="7" id="KW-0597">Phosphoprotein</keyword>
<keyword evidence="3" id="KW-0813">Transport</keyword>
<evidence type="ECO:0000256" key="8">
    <source>
        <dbReference type="ARBA" id="ARBA00022816"/>
    </source>
</evidence>
<keyword evidence="11 18" id="KW-0694">RNA-binding</keyword>
<keyword evidence="5" id="KW-0963">Cytoplasm</keyword>
<comment type="caution">
    <text evidence="21">The sequence shown here is derived from an EMBL/GenBank/DDBJ whole genome shotgun (WGS) entry which is preliminary data.</text>
</comment>
<dbReference type="Proteomes" id="UP000558488">
    <property type="component" value="Unassembled WGS sequence"/>
</dbReference>
<feature type="region of interest" description="Disordered" evidence="19">
    <location>
        <begin position="100"/>
        <end position="135"/>
    </location>
</feature>
<dbReference type="CDD" id="cd12681">
    <property type="entry name" value="RRM_SKAR"/>
    <property type="match status" value="1"/>
</dbReference>
<evidence type="ECO:0000313" key="21">
    <source>
        <dbReference type="EMBL" id="KAF6274096.1"/>
    </source>
</evidence>
<gene>
    <name evidence="21" type="ORF">mPipKuh1_013815</name>
</gene>
<keyword evidence="4" id="KW-0488">Methylation</keyword>
<evidence type="ECO:0000256" key="7">
    <source>
        <dbReference type="ARBA" id="ARBA00022553"/>
    </source>
</evidence>
<dbReference type="Pfam" id="PF00076">
    <property type="entry name" value="RRM_1"/>
    <property type="match status" value="1"/>
</dbReference>
<evidence type="ECO:0000256" key="9">
    <source>
        <dbReference type="ARBA" id="ARBA00022843"/>
    </source>
</evidence>
<evidence type="ECO:0000256" key="11">
    <source>
        <dbReference type="ARBA" id="ARBA00022884"/>
    </source>
</evidence>
<dbReference type="GO" id="GO:0016607">
    <property type="term" value="C:nuclear speck"/>
    <property type="evidence" value="ECO:0007669"/>
    <property type="project" value="UniProtKB-SubCell"/>
</dbReference>
<dbReference type="GO" id="GO:0005737">
    <property type="term" value="C:cytoplasm"/>
    <property type="evidence" value="ECO:0007669"/>
    <property type="project" value="UniProtKB-SubCell"/>
</dbReference>
<feature type="compositionally biased region" description="Basic and acidic residues" evidence="19">
    <location>
        <begin position="113"/>
        <end position="122"/>
    </location>
</feature>
<evidence type="ECO:0000256" key="3">
    <source>
        <dbReference type="ARBA" id="ARBA00022448"/>
    </source>
</evidence>
<evidence type="ECO:0000256" key="18">
    <source>
        <dbReference type="PROSITE-ProRule" id="PRU00176"/>
    </source>
</evidence>
<feature type="region of interest" description="Disordered" evidence="19">
    <location>
        <begin position="406"/>
        <end position="426"/>
    </location>
</feature>
<accession>A0A7J7RD92</accession>
<evidence type="ECO:0000256" key="13">
    <source>
        <dbReference type="ARBA" id="ARBA00023242"/>
    </source>
</evidence>
<dbReference type="PROSITE" id="PS50102">
    <property type="entry name" value="RRM"/>
    <property type="match status" value="1"/>
</dbReference>
<protein>
    <recommendedName>
        <fullName evidence="16">Polymerase delta-interacting protein 3</fullName>
    </recommendedName>
    <alternativeName>
        <fullName evidence="17">S6K1 Aly/REF-like target</fullName>
    </alternativeName>
</protein>
<keyword evidence="6" id="KW-1017">Isopeptide bond</keyword>
<dbReference type="EMBL" id="JACAGB010000081">
    <property type="protein sequence ID" value="KAF6274096.1"/>
    <property type="molecule type" value="Genomic_DNA"/>
</dbReference>
<dbReference type="FunFam" id="3.30.70.330:FF:000243">
    <property type="entry name" value="DNA polymerase delta-interacting protein 3"/>
    <property type="match status" value="1"/>
</dbReference>
<feature type="region of interest" description="Disordered" evidence="19">
    <location>
        <begin position="174"/>
        <end position="206"/>
    </location>
</feature>
<feature type="compositionally biased region" description="Basic and acidic residues" evidence="19">
    <location>
        <begin position="180"/>
        <end position="196"/>
    </location>
</feature>
<evidence type="ECO:0000256" key="15">
    <source>
        <dbReference type="ARBA" id="ARBA00066023"/>
    </source>
</evidence>
<comment type="subunit">
    <text evidence="15">Interacts with POLD2. Interacts with NCBP1 and EIF4A3. Associates with the multiprotein exon junction complex (EJC). Interacts with RPS6KB1 (activated). Interacts with ERH. Interacts with THOC2, DDX39B and ZC3H11A; the interactions are ATP-dependent and indicative for an association with the TREX complex.</text>
</comment>
<dbReference type="GO" id="GO:0016973">
    <property type="term" value="P:poly(A)+ mRNA export from nucleus"/>
    <property type="evidence" value="ECO:0007669"/>
    <property type="project" value="TreeGrafter"/>
</dbReference>
<dbReference type="SMART" id="SM00360">
    <property type="entry name" value="RRM"/>
    <property type="match status" value="1"/>
</dbReference>
<evidence type="ECO:0000256" key="12">
    <source>
        <dbReference type="ARBA" id="ARBA00022990"/>
    </source>
</evidence>
<name>A0A7J7RD92_PIPKU</name>
<evidence type="ECO:0000256" key="14">
    <source>
        <dbReference type="ARBA" id="ARBA00055514"/>
    </source>
</evidence>
<dbReference type="GO" id="GO:0006417">
    <property type="term" value="P:regulation of translation"/>
    <property type="evidence" value="ECO:0007669"/>
    <property type="project" value="UniProtKB-KW"/>
</dbReference>
<keyword evidence="12" id="KW-0007">Acetylation</keyword>
<evidence type="ECO:0000256" key="19">
    <source>
        <dbReference type="SAM" id="MobiDB-lite"/>
    </source>
</evidence>
<evidence type="ECO:0000256" key="5">
    <source>
        <dbReference type="ARBA" id="ARBA00022490"/>
    </source>
</evidence>
<dbReference type="AlphaFoldDB" id="A0A7J7RD92"/>
<dbReference type="InterPro" id="IPR012677">
    <property type="entry name" value="Nucleotide-bd_a/b_plait_sf"/>
</dbReference>
<sequence>MADISLDELIRKRGAAAKGRLSVRPGVGGVRSCVGVQQSFLSQPARTATFQQKFDARQKIGLSDARLKLGVKDAREKLLQKDARFRIKGKVQDAREMLNSRKQQSMAPQRPHQVADAREKLSLKRSSPASFMSPPIGTVTPALKLTKTIQVPQQKAVTPPHAHPAGMRINVVNNHQARQRGRERDRELETSMRENHQSAASRTTPIGDVLATKNLYDLDEDDDIATPIPSKQTKLTASSSFLHHMAGLSSSKLSMSKGPPLTKVVQNDAYTAPALPASVRTKALTSMSRTLVNKEDTPKELPPAEPVLSPLEGTKMTVNNLHPRVTEEDIVELFCVCGALKRARLVHPGVAEVVFVKKDDAITAYKKYNNRCLDGQPMKCNLHMNGNVITSDQPILLRLSDSPSVRRESELPRRANSAAASNPPAEVDPDTILKALFKSSGASVATQPTEFKIKL</sequence>
<keyword evidence="13" id="KW-0539">Nucleus</keyword>
<dbReference type="Gene3D" id="3.30.70.330">
    <property type="match status" value="1"/>
</dbReference>
<feature type="domain" description="RRM" evidence="20">
    <location>
        <begin position="314"/>
        <end position="385"/>
    </location>
</feature>
<organism evidence="21 22">
    <name type="scientific">Pipistrellus kuhlii</name>
    <name type="common">Kuhl's pipistrelle</name>
    <dbReference type="NCBI Taxonomy" id="59472"/>
    <lineage>
        <taxon>Eukaryota</taxon>
        <taxon>Metazoa</taxon>
        <taxon>Chordata</taxon>
        <taxon>Craniata</taxon>
        <taxon>Vertebrata</taxon>
        <taxon>Euteleostomi</taxon>
        <taxon>Mammalia</taxon>
        <taxon>Eutheria</taxon>
        <taxon>Laurasiatheria</taxon>
        <taxon>Chiroptera</taxon>
        <taxon>Yangochiroptera</taxon>
        <taxon>Vespertilionidae</taxon>
        <taxon>Pipistrellus</taxon>
    </lineage>
</organism>
<evidence type="ECO:0000256" key="16">
    <source>
        <dbReference type="ARBA" id="ARBA00073185"/>
    </source>
</evidence>
<proteinExistence type="predicted"/>
<dbReference type="InterPro" id="IPR000504">
    <property type="entry name" value="RRM_dom"/>
</dbReference>
<dbReference type="GO" id="GO:0003729">
    <property type="term" value="F:mRNA binding"/>
    <property type="evidence" value="ECO:0007669"/>
    <property type="project" value="TreeGrafter"/>
</dbReference>
<evidence type="ECO:0000256" key="17">
    <source>
        <dbReference type="ARBA" id="ARBA00078267"/>
    </source>
</evidence>
<feature type="compositionally biased region" description="Low complexity" evidence="19">
    <location>
        <begin position="414"/>
        <end position="425"/>
    </location>
</feature>
<dbReference type="InterPro" id="IPR034784">
    <property type="entry name" value="PDIP3_RRM"/>
</dbReference>
<evidence type="ECO:0000256" key="6">
    <source>
        <dbReference type="ARBA" id="ARBA00022499"/>
    </source>
</evidence>
<evidence type="ECO:0000256" key="1">
    <source>
        <dbReference type="ARBA" id="ARBA00004324"/>
    </source>
</evidence>